<accession>A0ACB9VX71</accession>
<sequence length="104" mass="11372">MAERGEITKEIDVHSGMQEVETKNVGVERETGKMAAEKSNNKTKRREGEGEKAAKDTEAVGAASLERGQAGVKTGVTAAKMAEVPVRERRRMEILGKRMVQTTE</sequence>
<dbReference type="Proteomes" id="UP001057452">
    <property type="component" value="Chromosome 15"/>
</dbReference>
<evidence type="ECO:0000313" key="2">
    <source>
        <dbReference type="Proteomes" id="UP001057452"/>
    </source>
</evidence>
<organism evidence="1 2">
    <name type="scientific">Chaenocephalus aceratus</name>
    <name type="common">Blackfin icefish</name>
    <name type="synonym">Chaenichthys aceratus</name>
    <dbReference type="NCBI Taxonomy" id="36190"/>
    <lineage>
        <taxon>Eukaryota</taxon>
        <taxon>Metazoa</taxon>
        <taxon>Chordata</taxon>
        <taxon>Craniata</taxon>
        <taxon>Vertebrata</taxon>
        <taxon>Euteleostomi</taxon>
        <taxon>Actinopterygii</taxon>
        <taxon>Neopterygii</taxon>
        <taxon>Teleostei</taxon>
        <taxon>Neoteleostei</taxon>
        <taxon>Acanthomorphata</taxon>
        <taxon>Eupercaria</taxon>
        <taxon>Perciformes</taxon>
        <taxon>Notothenioidei</taxon>
        <taxon>Channichthyidae</taxon>
        <taxon>Chaenocephalus</taxon>
    </lineage>
</organism>
<reference evidence="1" key="1">
    <citation type="submission" date="2022-05" db="EMBL/GenBank/DDBJ databases">
        <title>Chromosome-level genome of Chaenocephalus aceratus.</title>
        <authorList>
            <person name="Park H."/>
        </authorList>
    </citation>
    <scope>NUCLEOTIDE SEQUENCE</scope>
    <source>
        <strain evidence="1">KU_202001</strain>
    </source>
</reference>
<dbReference type="EMBL" id="CM043799">
    <property type="protein sequence ID" value="KAI4804551.1"/>
    <property type="molecule type" value="Genomic_DNA"/>
</dbReference>
<evidence type="ECO:0000313" key="1">
    <source>
        <dbReference type="EMBL" id="KAI4804551.1"/>
    </source>
</evidence>
<comment type="caution">
    <text evidence="1">The sequence shown here is derived from an EMBL/GenBank/DDBJ whole genome shotgun (WGS) entry which is preliminary data.</text>
</comment>
<gene>
    <name evidence="1" type="ORF">KUCAC02_026176</name>
</gene>
<name>A0ACB9VX71_CHAAC</name>
<proteinExistence type="predicted"/>
<protein>
    <submittedName>
        <fullName evidence="1">Uncharacterized protein</fullName>
    </submittedName>
</protein>
<keyword evidence="2" id="KW-1185">Reference proteome</keyword>